<name>A0A1N6NB01_9SPIO</name>
<feature type="region of interest" description="Disordered" evidence="1">
    <location>
        <begin position="21"/>
        <end position="42"/>
    </location>
</feature>
<dbReference type="OrthoDB" id="370759at2"/>
<dbReference type="Proteomes" id="UP000186400">
    <property type="component" value="Unassembled WGS sequence"/>
</dbReference>
<evidence type="ECO:0000256" key="1">
    <source>
        <dbReference type="SAM" id="MobiDB-lite"/>
    </source>
</evidence>
<feature type="chain" id="PRO_5013065761" description="Tetratricopeptide repeat-containing protein" evidence="2">
    <location>
        <begin position="18"/>
        <end position="438"/>
    </location>
</feature>
<dbReference type="EMBL" id="FTMS01000001">
    <property type="protein sequence ID" value="SIP89259.1"/>
    <property type="molecule type" value="Genomic_DNA"/>
</dbReference>
<keyword evidence="2" id="KW-0732">Signal</keyword>
<evidence type="ECO:0000313" key="3">
    <source>
        <dbReference type="EMBL" id="SIP89259.1"/>
    </source>
</evidence>
<accession>A0A1N6NB01</accession>
<reference evidence="3 4" key="1">
    <citation type="submission" date="2017-01" db="EMBL/GenBank/DDBJ databases">
        <authorList>
            <person name="Mah S.A."/>
            <person name="Swanson W.J."/>
            <person name="Moy G.W."/>
            <person name="Vacquier V.D."/>
        </authorList>
    </citation>
    <scope>NUCLEOTIDE SEQUENCE [LARGE SCALE GENOMIC DNA]</scope>
    <source>
        <strain evidence="3 4">ASpG1</strain>
    </source>
</reference>
<dbReference type="AlphaFoldDB" id="A0A1N6NB01"/>
<dbReference type="Gene3D" id="2.60.40.10">
    <property type="entry name" value="Immunoglobulins"/>
    <property type="match status" value="1"/>
</dbReference>
<sequence>MNRRTSRFFLIFMIAVAVTGPSPLQGETQPGETPPREQTDEARQEVFAPFVSRLRVALRDPQIRLTWRDSQDLPGGTYRIYRHTREITPETFPGAQHLHTTYPGVETYLDTPPEVGSYFYAVVAVDSEDQEFPVFVPFRNKTIRPVKVSRLDTEEDRAARVYDLVAQPQDTVVVLRFTPSRGGRELAIYRSLKPLTDDTALAEATLLERIDSDTRRFVDHAIPGVAYYYGVFDTSLVERGSVEIVPGSNVLRESTEIPLRGTIHSHLRLTSPPKRPAPLPMLELSSEAVPGSHRLIVRDIPYQGQPQELHPETRRSLARLLEDAPRDQLFNPIPRILPQERDSATEGTERTVAQVITGHFEKGDYARTTELLRNILELPLSQDLEHRVRFYLGQALYFDGRREPAFAEFLLAARGPLSQEVRPWTEGILQRRTFQGGS</sequence>
<evidence type="ECO:0000313" key="4">
    <source>
        <dbReference type="Proteomes" id="UP000186400"/>
    </source>
</evidence>
<keyword evidence="4" id="KW-1185">Reference proteome</keyword>
<organism evidence="3 4">
    <name type="scientific">Alkalispirochaeta americana</name>
    <dbReference type="NCBI Taxonomy" id="159291"/>
    <lineage>
        <taxon>Bacteria</taxon>
        <taxon>Pseudomonadati</taxon>
        <taxon>Spirochaetota</taxon>
        <taxon>Spirochaetia</taxon>
        <taxon>Spirochaetales</taxon>
        <taxon>Spirochaetaceae</taxon>
        <taxon>Alkalispirochaeta</taxon>
    </lineage>
</organism>
<gene>
    <name evidence="3" type="ORF">SAMN05920897_101163</name>
</gene>
<evidence type="ECO:0000256" key="2">
    <source>
        <dbReference type="SAM" id="SignalP"/>
    </source>
</evidence>
<dbReference type="STRING" id="159291.SAMN05920897_101163"/>
<feature type="signal peptide" evidence="2">
    <location>
        <begin position="1"/>
        <end position="17"/>
    </location>
</feature>
<dbReference type="InterPro" id="IPR013783">
    <property type="entry name" value="Ig-like_fold"/>
</dbReference>
<dbReference type="RefSeq" id="WP_076487391.1">
    <property type="nucleotide sequence ID" value="NZ_FTMS01000001.1"/>
</dbReference>
<protein>
    <recommendedName>
        <fullName evidence="5">Tetratricopeptide repeat-containing protein</fullName>
    </recommendedName>
</protein>
<proteinExistence type="predicted"/>
<evidence type="ECO:0008006" key="5">
    <source>
        <dbReference type="Google" id="ProtNLM"/>
    </source>
</evidence>